<evidence type="ECO:0000313" key="7">
    <source>
        <dbReference type="EMBL" id="KZZ92789.1"/>
    </source>
</evidence>
<dbReference type="GO" id="GO:0000981">
    <property type="term" value="F:DNA-binding transcription factor activity, RNA polymerase II-specific"/>
    <property type="evidence" value="ECO:0007669"/>
    <property type="project" value="TreeGrafter"/>
</dbReference>
<dbReference type="Gene3D" id="3.30.160.60">
    <property type="entry name" value="Classic Zinc Finger"/>
    <property type="match status" value="2"/>
</dbReference>
<dbReference type="Proteomes" id="UP000242877">
    <property type="component" value="Unassembled WGS sequence"/>
</dbReference>
<dbReference type="GO" id="GO:0008270">
    <property type="term" value="F:zinc ion binding"/>
    <property type="evidence" value="ECO:0007669"/>
    <property type="project" value="UniProtKB-KW"/>
</dbReference>
<evidence type="ECO:0000256" key="4">
    <source>
        <dbReference type="PROSITE-ProRule" id="PRU00042"/>
    </source>
</evidence>
<evidence type="ECO:0000259" key="6">
    <source>
        <dbReference type="PROSITE" id="PS50157"/>
    </source>
</evidence>
<dbReference type="OrthoDB" id="4207566at2759"/>
<dbReference type="PANTHER" id="PTHR23235">
    <property type="entry name" value="KRUEPPEL-LIKE TRANSCRIPTION FACTOR"/>
    <property type="match status" value="1"/>
</dbReference>
<feature type="compositionally biased region" description="Low complexity" evidence="5">
    <location>
        <begin position="30"/>
        <end position="46"/>
    </location>
</feature>
<dbReference type="PROSITE" id="PS00028">
    <property type="entry name" value="ZINC_FINGER_C2H2_1"/>
    <property type="match status" value="1"/>
</dbReference>
<dbReference type="AlphaFoldDB" id="A0A167ZKT0"/>
<feature type="region of interest" description="Disordered" evidence="5">
    <location>
        <begin position="132"/>
        <end position="154"/>
    </location>
</feature>
<feature type="compositionally biased region" description="Basic and acidic residues" evidence="5">
    <location>
        <begin position="218"/>
        <end position="235"/>
    </location>
</feature>
<reference evidence="7 8" key="1">
    <citation type="journal article" date="2016" name="Genome Biol. Evol.">
        <title>Divergent and convergent evolution of fungal pathogenicity.</title>
        <authorList>
            <person name="Shang Y."/>
            <person name="Xiao G."/>
            <person name="Zheng P."/>
            <person name="Cen K."/>
            <person name="Zhan S."/>
            <person name="Wang C."/>
        </authorList>
    </citation>
    <scope>NUCLEOTIDE SEQUENCE [LARGE SCALE GENOMIC DNA]</scope>
    <source>
        <strain evidence="7 8">ARSEF 7405</strain>
    </source>
</reference>
<feature type="domain" description="C2H2-type" evidence="6">
    <location>
        <begin position="195"/>
        <end position="222"/>
    </location>
</feature>
<evidence type="ECO:0000256" key="3">
    <source>
        <dbReference type="ARBA" id="ARBA00022833"/>
    </source>
</evidence>
<dbReference type="EMBL" id="AZGZ01000010">
    <property type="protein sequence ID" value="KZZ92789.1"/>
    <property type="molecule type" value="Genomic_DNA"/>
</dbReference>
<keyword evidence="8" id="KW-1185">Reference proteome</keyword>
<keyword evidence="1" id="KW-0479">Metal-binding</keyword>
<evidence type="ECO:0000256" key="2">
    <source>
        <dbReference type="ARBA" id="ARBA00022771"/>
    </source>
</evidence>
<comment type="caution">
    <text evidence="7">The sequence shown here is derived from an EMBL/GenBank/DDBJ whole genome shotgun (WGS) entry which is preliminary data.</text>
</comment>
<dbReference type="SMART" id="SM00355">
    <property type="entry name" value="ZnF_C2H2"/>
    <property type="match status" value="2"/>
</dbReference>
<sequence length="346" mass="37574">MNSYRSSVVSILNDDDNPSFTVSRAPVKQTTSSSSSSISSSTSLSSAPQYAAIRHPEPQPHILHLTNTHHGKPGSPIFNPMSFSDTTLSRIIPQQSIDYIYSHHDHQLPAQRPQVPNLSTEILPPRHVSLHKASQSTLSSPAPSLSEAADMKSSKVNKKNKYPCPFAQSHGCSATFTTSGHAARHGKKHTGEKGVSCPTCGKAFTRKDNMKQHIRTHRGAEAKKEMGARKSETESRRKRYSGMPAELGSLSPSDIDEQCLSYRNSAPCLAIAQDRYTGSYNQTIPPSCATTGYPYYYGGPADSAYPTGTNTLPGAPLRPQPRHFAGRLDTLASVAATTPYDANCYR</sequence>
<dbReference type="SUPFAM" id="SSF57667">
    <property type="entry name" value="beta-beta-alpha zinc fingers"/>
    <property type="match status" value="1"/>
</dbReference>
<feature type="region of interest" description="Disordered" evidence="5">
    <location>
        <begin position="214"/>
        <end position="247"/>
    </location>
</feature>
<gene>
    <name evidence="7" type="ORF">AAP_02870</name>
</gene>
<keyword evidence="2 4" id="KW-0863">Zinc-finger</keyword>
<dbReference type="VEuPathDB" id="FungiDB:AAP_02870"/>
<feature type="compositionally biased region" description="Low complexity" evidence="5">
    <location>
        <begin position="133"/>
        <end position="148"/>
    </location>
</feature>
<evidence type="ECO:0000256" key="1">
    <source>
        <dbReference type="ARBA" id="ARBA00022723"/>
    </source>
</evidence>
<proteinExistence type="predicted"/>
<dbReference type="PROSITE" id="PS50157">
    <property type="entry name" value="ZINC_FINGER_C2H2_2"/>
    <property type="match status" value="2"/>
</dbReference>
<dbReference type="Pfam" id="PF00096">
    <property type="entry name" value="zf-C2H2"/>
    <property type="match status" value="1"/>
</dbReference>
<keyword evidence="3" id="KW-0862">Zinc</keyword>
<feature type="region of interest" description="Disordered" evidence="5">
    <location>
        <begin position="1"/>
        <end position="49"/>
    </location>
</feature>
<feature type="compositionally biased region" description="Polar residues" evidence="5">
    <location>
        <begin position="1"/>
        <end position="10"/>
    </location>
</feature>
<dbReference type="FunFam" id="3.30.160.60:FF:002343">
    <property type="entry name" value="Zinc finger protein 33A"/>
    <property type="match status" value="1"/>
</dbReference>
<dbReference type="InterPro" id="IPR013087">
    <property type="entry name" value="Znf_C2H2_type"/>
</dbReference>
<dbReference type="GO" id="GO:0000978">
    <property type="term" value="F:RNA polymerase II cis-regulatory region sequence-specific DNA binding"/>
    <property type="evidence" value="ECO:0007669"/>
    <property type="project" value="TreeGrafter"/>
</dbReference>
<protein>
    <submittedName>
        <fullName evidence="7">C2H2 transcription factor (Egr2)</fullName>
    </submittedName>
</protein>
<evidence type="ECO:0000256" key="5">
    <source>
        <dbReference type="SAM" id="MobiDB-lite"/>
    </source>
</evidence>
<feature type="domain" description="C2H2-type" evidence="6">
    <location>
        <begin position="162"/>
        <end position="194"/>
    </location>
</feature>
<name>A0A167ZKT0_9EURO</name>
<accession>A0A167ZKT0</accession>
<dbReference type="InterPro" id="IPR036236">
    <property type="entry name" value="Znf_C2H2_sf"/>
</dbReference>
<dbReference type="PANTHER" id="PTHR23235:SF120">
    <property type="entry name" value="KRUPPEL-LIKE FACTOR 15"/>
    <property type="match status" value="1"/>
</dbReference>
<organism evidence="7 8">
    <name type="scientific">Ascosphaera apis ARSEF 7405</name>
    <dbReference type="NCBI Taxonomy" id="392613"/>
    <lineage>
        <taxon>Eukaryota</taxon>
        <taxon>Fungi</taxon>
        <taxon>Dikarya</taxon>
        <taxon>Ascomycota</taxon>
        <taxon>Pezizomycotina</taxon>
        <taxon>Eurotiomycetes</taxon>
        <taxon>Eurotiomycetidae</taxon>
        <taxon>Onygenales</taxon>
        <taxon>Ascosphaeraceae</taxon>
        <taxon>Ascosphaera</taxon>
    </lineage>
</organism>
<evidence type="ECO:0000313" key="8">
    <source>
        <dbReference type="Proteomes" id="UP000242877"/>
    </source>
</evidence>